<name>A0AAQ3JLJ7_9LILI</name>
<organism evidence="1 2">
    <name type="scientific">Canna indica</name>
    <name type="common">Indian-shot</name>
    <dbReference type="NCBI Taxonomy" id="4628"/>
    <lineage>
        <taxon>Eukaryota</taxon>
        <taxon>Viridiplantae</taxon>
        <taxon>Streptophyta</taxon>
        <taxon>Embryophyta</taxon>
        <taxon>Tracheophyta</taxon>
        <taxon>Spermatophyta</taxon>
        <taxon>Magnoliopsida</taxon>
        <taxon>Liliopsida</taxon>
        <taxon>Zingiberales</taxon>
        <taxon>Cannaceae</taxon>
        <taxon>Canna</taxon>
    </lineage>
</organism>
<keyword evidence="2" id="KW-1185">Reference proteome</keyword>
<evidence type="ECO:0000313" key="1">
    <source>
        <dbReference type="EMBL" id="WOK91906.1"/>
    </source>
</evidence>
<dbReference type="AlphaFoldDB" id="A0AAQ3JLJ7"/>
<dbReference type="PANTHER" id="PTHR33090">
    <property type="entry name" value="DUF3774 DOMAIN PROTEIN-RELATED"/>
    <property type="match status" value="1"/>
</dbReference>
<proteinExistence type="predicted"/>
<sequence length="86" mass="8768">MSQLSRVWMAASVAVVQGHTAEGSVKSSALRSLHRAAGRLASASPAAVAAGLGIGRAMGGAGGEDRRKQADDSLRKAMYISCWAPS</sequence>
<gene>
    <name evidence="1" type="ORF">Cni_G00597</name>
</gene>
<reference evidence="1 2" key="1">
    <citation type="submission" date="2023-10" db="EMBL/GenBank/DDBJ databases">
        <title>Chromosome-scale genome assembly provides insights into flower coloration mechanisms of Canna indica.</title>
        <authorList>
            <person name="Li C."/>
        </authorList>
    </citation>
    <scope>NUCLEOTIDE SEQUENCE [LARGE SCALE GENOMIC DNA]</scope>
    <source>
        <tissue evidence="1">Flower</tissue>
    </source>
</reference>
<protein>
    <submittedName>
        <fullName evidence="1">Uncharacterized protein</fullName>
    </submittedName>
</protein>
<accession>A0AAQ3JLJ7</accession>
<evidence type="ECO:0000313" key="2">
    <source>
        <dbReference type="Proteomes" id="UP001327560"/>
    </source>
</evidence>
<dbReference type="InterPro" id="IPR022251">
    <property type="entry name" value="DUF3774_wound-induced"/>
</dbReference>
<dbReference type="Proteomes" id="UP001327560">
    <property type="component" value="Chromosome 1"/>
</dbReference>
<dbReference type="EMBL" id="CP136890">
    <property type="protein sequence ID" value="WOK91906.1"/>
    <property type="molecule type" value="Genomic_DNA"/>
</dbReference>
<dbReference type="Pfam" id="PF12609">
    <property type="entry name" value="DUF3774"/>
    <property type="match status" value="1"/>
</dbReference>